<evidence type="ECO:0000313" key="8">
    <source>
        <dbReference type="Proteomes" id="UP000531561"/>
    </source>
</evidence>
<keyword evidence="2 4" id="KW-0863">Zinc-finger</keyword>
<keyword evidence="3" id="KW-0862">Zinc</keyword>
<evidence type="ECO:0000256" key="1">
    <source>
        <dbReference type="ARBA" id="ARBA00022723"/>
    </source>
</evidence>
<keyword evidence="1" id="KW-0479">Metal-binding</keyword>
<organism evidence="7 8">
    <name type="scientific">Botrytis fragariae</name>
    <dbReference type="NCBI Taxonomy" id="1964551"/>
    <lineage>
        <taxon>Eukaryota</taxon>
        <taxon>Fungi</taxon>
        <taxon>Dikarya</taxon>
        <taxon>Ascomycota</taxon>
        <taxon>Pezizomycotina</taxon>
        <taxon>Leotiomycetes</taxon>
        <taxon>Helotiales</taxon>
        <taxon>Sclerotiniaceae</taxon>
        <taxon>Botrytis</taxon>
    </lineage>
</organism>
<dbReference type="PROSITE" id="PS51999">
    <property type="entry name" value="ZF_GRF"/>
    <property type="match status" value="1"/>
</dbReference>
<evidence type="ECO:0000256" key="5">
    <source>
        <dbReference type="SAM" id="MobiDB-lite"/>
    </source>
</evidence>
<evidence type="ECO:0000256" key="4">
    <source>
        <dbReference type="PROSITE-ProRule" id="PRU01343"/>
    </source>
</evidence>
<dbReference type="GeneID" id="59256490"/>
<dbReference type="PANTHER" id="PTHR33680">
    <property type="entry name" value="OS07G0190500 PROTEIN"/>
    <property type="match status" value="1"/>
</dbReference>
<comment type="caution">
    <text evidence="7">The sequence shown here is derived from an EMBL/GenBank/DDBJ whole genome shotgun (WGS) entry which is preliminary data.</text>
</comment>
<evidence type="ECO:0000256" key="2">
    <source>
        <dbReference type="ARBA" id="ARBA00022771"/>
    </source>
</evidence>
<evidence type="ECO:0000259" key="6">
    <source>
        <dbReference type="PROSITE" id="PS51999"/>
    </source>
</evidence>
<feature type="domain" description="GRF-type" evidence="6">
    <location>
        <begin position="62"/>
        <end position="106"/>
    </location>
</feature>
<name>A0A8H6AYX8_9HELO</name>
<sequence>MYSVFNTPQKRNGATSSKVTPSKATPSRATPSRATPSKAPSFKATPTKVALNGLFSDGNWQCNCNPRLPAVRFQVKKEGVNKGRWFYTCQEPKDSGCGFFLWDDKAKGREMGAVLNNTSTEPHTPESRSPVTPSKDKRTLEGHAIASNKWLEDIGKKEDDEFGAWPLTREDEEKVVKTVERTDPGSFPETPRKGTTNGKTATPGSKRKRGEGESNGVNMYPTPTTKGTRDEDIFGTPSTSRKRINGGMWDGNERSVLFSPAETPSPMRFKDATMGPPPKFMASPSKSSAGDSLQNYDMTEDIMNLLKDQHIDDEVSAQLRQMLARHALKISGIVKGRDITRVALKTKDTKIAELQQKITQLEYKHDMDEAVIKRLRAQNAS</sequence>
<dbReference type="RefSeq" id="XP_037194926.1">
    <property type="nucleotide sequence ID" value="XM_037332798.1"/>
</dbReference>
<reference evidence="7 8" key="1">
    <citation type="journal article" date="2020" name="Phytopathology">
        <title>A high-quality genome resource of Botrytis fragariae, a new and rapidly spreading fungal pathogen causing strawberry gray mold in the U.S.A.</title>
        <authorList>
            <person name="Wu Y."/>
            <person name="Saski C.A."/>
            <person name="Schnabel G."/>
            <person name="Xiao S."/>
            <person name="Hu M."/>
        </authorList>
    </citation>
    <scope>NUCLEOTIDE SEQUENCE [LARGE SCALE GENOMIC DNA]</scope>
    <source>
        <strain evidence="7 8">BVB16</strain>
    </source>
</reference>
<feature type="compositionally biased region" description="Polar residues" evidence="5">
    <location>
        <begin position="1"/>
        <end position="35"/>
    </location>
</feature>
<dbReference type="OrthoDB" id="430051at2759"/>
<dbReference type="Proteomes" id="UP000531561">
    <property type="component" value="Unassembled WGS sequence"/>
</dbReference>
<accession>A0A8H6AYX8</accession>
<dbReference type="AlphaFoldDB" id="A0A8H6AYX8"/>
<feature type="compositionally biased region" description="Polar residues" evidence="5">
    <location>
        <begin position="115"/>
        <end position="132"/>
    </location>
</feature>
<dbReference type="InterPro" id="IPR010666">
    <property type="entry name" value="Znf_GRF"/>
</dbReference>
<feature type="region of interest" description="Disordered" evidence="5">
    <location>
        <begin position="115"/>
        <end position="144"/>
    </location>
</feature>
<keyword evidence="8" id="KW-1185">Reference proteome</keyword>
<evidence type="ECO:0000256" key="3">
    <source>
        <dbReference type="ARBA" id="ARBA00022833"/>
    </source>
</evidence>
<protein>
    <recommendedName>
        <fullName evidence="6">GRF-type domain-containing protein</fullName>
    </recommendedName>
</protein>
<dbReference type="GO" id="GO:0008270">
    <property type="term" value="F:zinc ion binding"/>
    <property type="evidence" value="ECO:0007669"/>
    <property type="project" value="UniProtKB-KW"/>
</dbReference>
<feature type="region of interest" description="Disordered" evidence="5">
    <location>
        <begin position="176"/>
        <end position="253"/>
    </location>
</feature>
<dbReference type="PANTHER" id="PTHR33680:SF1">
    <property type="entry name" value="OS05G0489500 PROTEIN"/>
    <property type="match status" value="1"/>
</dbReference>
<dbReference type="EMBL" id="JABFCT010000004">
    <property type="protein sequence ID" value="KAF5875980.1"/>
    <property type="molecule type" value="Genomic_DNA"/>
</dbReference>
<feature type="compositionally biased region" description="Polar residues" evidence="5">
    <location>
        <begin position="215"/>
        <end position="226"/>
    </location>
</feature>
<feature type="region of interest" description="Disordered" evidence="5">
    <location>
        <begin position="1"/>
        <end position="43"/>
    </location>
</feature>
<evidence type="ECO:0000313" key="7">
    <source>
        <dbReference type="EMBL" id="KAF5875980.1"/>
    </source>
</evidence>
<dbReference type="Pfam" id="PF06839">
    <property type="entry name" value="Zn_ribbon_GRF"/>
    <property type="match status" value="1"/>
</dbReference>
<gene>
    <name evidence="7" type="ORF">Bfra_002376</name>
</gene>
<feature type="compositionally biased region" description="Polar residues" evidence="5">
    <location>
        <begin position="193"/>
        <end position="203"/>
    </location>
</feature>
<proteinExistence type="predicted"/>